<evidence type="ECO:0000256" key="1">
    <source>
        <dbReference type="PROSITE-ProRule" id="PRU00169"/>
    </source>
</evidence>
<name>A0ABW5R4R8_9BACL</name>
<feature type="modified residue" description="4-aspartylphosphate" evidence="1">
    <location>
        <position position="56"/>
    </location>
</feature>
<evidence type="ECO:0000259" key="2">
    <source>
        <dbReference type="PROSITE" id="PS50110"/>
    </source>
</evidence>
<dbReference type="CDD" id="cd17532">
    <property type="entry name" value="REC_LytTR_AlgR-like"/>
    <property type="match status" value="1"/>
</dbReference>
<proteinExistence type="predicted"/>
<gene>
    <name evidence="4" type="ORF">ACFSW5_24030</name>
</gene>
<dbReference type="SMART" id="SM00850">
    <property type="entry name" value="LytTR"/>
    <property type="match status" value="1"/>
</dbReference>
<dbReference type="Pfam" id="PF04397">
    <property type="entry name" value="LytTR"/>
    <property type="match status" value="1"/>
</dbReference>
<keyword evidence="1" id="KW-0597">Phosphoprotein</keyword>
<dbReference type="Proteomes" id="UP001597493">
    <property type="component" value="Unassembled WGS sequence"/>
</dbReference>
<organism evidence="4 5">
    <name type="scientific">Paenibacillus thailandensis</name>
    <dbReference type="NCBI Taxonomy" id="393250"/>
    <lineage>
        <taxon>Bacteria</taxon>
        <taxon>Bacillati</taxon>
        <taxon>Bacillota</taxon>
        <taxon>Bacilli</taxon>
        <taxon>Bacillales</taxon>
        <taxon>Paenibacillaceae</taxon>
        <taxon>Paenibacillus</taxon>
    </lineage>
</organism>
<dbReference type="Pfam" id="PF00072">
    <property type="entry name" value="Response_reg"/>
    <property type="match status" value="1"/>
</dbReference>
<dbReference type="Gene3D" id="3.40.50.2300">
    <property type="match status" value="1"/>
</dbReference>
<dbReference type="PROSITE" id="PS50110">
    <property type="entry name" value="RESPONSE_REGULATORY"/>
    <property type="match status" value="1"/>
</dbReference>
<comment type="caution">
    <text evidence="4">The sequence shown here is derived from an EMBL/GenBank/DDBJ whole genome shotgun (WGS) entry which is preliminary data.</text>
</comment>
<dbReference type="SUPFAM" id="SSF52172">
    <property type="entry name" value="CheY-like"/>
    <property type="match status" value="1"/>
</dbReference>
<dbReference type="PROSITE" id="PS50930">
    <property type="entry name" value="HTH_LYTTR"/>
    <property type="match status" value="1"/>
</dbReference>
<evidence type="ECO:0000313" key="5">
    <source>
        <dbReference type="Proteomes" id="UP001597493"/>
    </source>
</evidence>
<evidence type="ECO:0000313" key="4">
    <source>
        <dbReference type="EMBL" id="MFD2663311.1"/>
    </source>
</evidence>
<protein>
    <submittedName>
        <fullName evidence="4">LytR/AlgR family response regulator transcription factor</fullName>
    </submittedName>
</protein>
<keyword evidence="5" id="KW-1185">Reference proteome</keyword>
<feature type="domain" description="Response regulatory" evidence="2">
    <location>
        <begin position="5"/>
        <end position="119"/>
    </location>
</feature>
<reference evidence="5" key="1">
    <citation type="journal article" date="2019" name="Int. J. Syst. Evol. Microbiol.">
        <title>The Global Catalogue of Microorganisms (GCM) 10K type strain sequencing project: providing services to taxonomists for standard genome sequencing and annotation.</title>
        <authorList>
            <consortium name="The Broad Institute Genomics Platform"/>
            <consortium name="The Broad Institute Genome Sequencing Center for Infectious Disease"/>
            <person name="Wu L."/>
            <person name="Ma J."/>
        </authorList>
    </citation>
    <scope>NUCLEOTIDE SEQUENCE [LARGE SCALE GENOMIC DNA]</scope>
    <source>
        <strain evidence="5">TISTR 1827</strain>
    </source>
</reference>
<dbReference type="PANTHER" id="PTHR37299:SF1">
    <property type="entry name" value="STAGE 0 SPORULATION PROTEIN A HOMOLOG"/>
    <property type="match status" value="1"/>
</dbReference>
<feature type="domain" description="HTH LytTR-type" evidence="3">
    <location>
        <begin position="151"/>
        <end position="258"/>
    </location>
</feature>
<dbReference type="InterPro" id="IPR011006">
    <property type="entry name" value="CheY-like_superfamily"/>
</dbReference>
<dbReference type="InterPro" id="IPR046947">
    <property type="entry name" value="LytR-like"/>
</dbReference>
<dbReference type="InterPro" id="IPR007492">
    <property type="entry name" value="LytTR_DNA-bd_dom"/>
</dbReference>
<dbReference type="InterPro" id="IPR001789">
    <property type="entry name" value="Sig_transdc_resp-reg_receiver"/>
</dbReference>
<dbReference type="RefSeq" id="WP_379279067.1">
    <property type="nucleotide sequence ID" value="NZ_JBHUGT010000039.1"/>
</dbReference>
<dbReference type="EMBL" id="JBHUMY010000041">
    <property type="protein sequence ID" value="MFD2663311.1"/>
    <property type="molecule type" value="Genomic_DNA"/>
</dbReference>
<dbReference type="PANTHER" id="PTHR37299">
    <property type="entry name" value="TRANSCRIPTIONAL REGULATOR-RELATED"/>
    <property type="match status" value="1"/>
</dbReference>
<evidence type="ECO:0000259" key="3">
    <source>
        <dbReference type="PROSITE" id="PS50930"/>
    </source>
</evidence>
<accession>A0ABW5R4R8</accession>
<sequence>MKRIIALIAEDERLARDELAYLLGQEPDIELAGFAANGRELLDIAPVSKPDVVFLDVQMPELEGVQAARLLNGLPCPPLIVFTTAYDHYAVEAFGLNAVDYLLKPYSGERLKEALLRVRGRLAAAAPSGQAIAGGEPLQRSSNAAVKAGKLLLDDGDKLVLVEPGAIVYAVREDRVICVHTEEGRRIGSRLTLQELEEKLEGHAFFRPHRSYLVNLNRIAEITPWLNGAYNITMKDAARTSVPLSREAAKELFRLLRSM</sequence>
<dbReference type="Gene3D" id="2.40.50.1020">
    <property type="entry name" value="LytTr DNA-binding domain"/>
    <property type="match status" value="1"/>
</dbReference>
<dbReference type="SMART" id="SM00448">
    <property type="entry name" value="REC"/>
    <property type="match status" value="1"/>
</dbReference>